<name>A0A7J8AVJ8_RHIFE</name>
<gene>
    <name evidence="2" type="ORF">mRhiFer1_007873</name>
</gene>
<sequence length="206" mass="22711">MASDSGQDMWPPHSAWYLVATVLRSWTPEEGWEVMDGSLASVERAVQALAEWLPVEVKGTAVYVGWMFLTTLCNNMEDGLNEIAQVPDQQPWGEALEAWDCQLEEVLTTVHHNSEEALAGIAQVQDQVSWWEALEARVRLLEEEPHSGDSEAQVEEASGDNVAPYPQASPILKQKVKHEQPLDPGGIAAGNAAVTQFTAYTPYTHT</sequence>
<organism evidence="2 3">
    <name type="scientific">Rhinolophus ferrumequinum</name>
    <name type="common">Greater horseshoe bat</name>
    <dbReference type="NCBI Taxonomy" id="59479"/>
    <lineage>
        <taxon>Eukaryota</taxon>
        <taxon>Metazoa</taxon>
        <taxon>Chordata</taxon>
        <taxon>Craniata</taxon>
        <taxon>Vertebrata</taxon>
        <taxon>Euteleostomi</taxon>
        <taxon>Mammalia</taxon>
        <taxon>Eutheria</taxon>
        <taxon>Laurasiatheria</taxon>
        <taxon>Chiroptera</taxon>
        <taxon>Yinpterochiroptera</taxon>
        <taxon>Rhinolophoidea</taxon>
        <taxon>Rhinolophidae</taxon>
        <taxon>Rhinolophinae</taxon>
        <taxon>Rhinolophus</taxon>
    </lineage>
</organism>
<dbReference type="EMBL" id="JACAGC010000001">
    <property type="protein sequence ID" value="KAF6390299.1"/>
    <property type="molecule type" value="Genomic_DNA"/>
</dbReference>
<proteinExistence type="predicted"/>
<dbReference type="AlphaFoldDB" id="A0A7J8AVJ8"/>
<feature type="region of interest" description="Disordered" evidence="1">
    <location>
        <begin position="143"/>
        <end position="166"/>
    </location>
</feature>
<evidence type="ECO:0000256" key="1">
    <source>
        <dbReference type="SAM" id="MobiDB-lite"/>
    </source>
</evidence>
<accession>A0A7J8AVJ8</accession>
<protein>
    <submittedName>
        <fullName evidence="2">Uncharacterized protein</fullName>
    </submittedName>
</protein>
<evidence type="ECO:0000313" key="3">
    <source>
        <dbReference type="Proteomes" id="UP000585614"/>
    </source>
</evidence>
<reference evidence="2 3" key="1">
    <citation type="journal article" date="2020" name="Nature">
        <title>Six reference-quality genomes reveal evolution of bat adaptations.</title>
        <authorList>
            <person name="Jebb D."/>
            <person name="Huang Z."/>
            <person name="Pippel M."/>
            <person name="Hughes G.M."/>
            <person name="Lavrichenko K."/>
            <person name="Devanna P."/>
            <person name="Winkler S."/>
            <person name="Jermiin L.S."/>
            <person name="Skirmuntt E.C."/>
            <person name="Katzourakis A."/>
            <person name="Burkitt-Gray L."/>
            <person name="Ray D.A."/>
            <person name="Sullivan K.A.M."/>
            <person name="Roscito J.G."/>
            <person name="Kirilenko B.M."/>
            <person name="Davalos L.M."/>
            <person name="Corthals A.P."/>
            <person name="Power M.L."/>
            <person name="Jones G."/>
            <person name="Ransome R.D."/>
            <person name="Dechmann D.K.N."/>
            <person name="Locatelli A.G."/>
            <person name="Puechmaille S.J."/>
            <person name="Fedrigo O."/>
            <person name="Jarvis E.D."/>
            <person name="Hiller M."/>
            <person name="Vernes S.C."/>
            <person name="Myers E.W."/>
            <person name="Teeling E.C."/>
        </authorList>
    </citation>
    <scope>NUCLEOTIDE SEQUENCE [LARGE SCALE GENOMIC DNA]</scope>
    <source>
        <strain evidence="2">MRhiFer1</strain>
        <tissue evidence="2">Lung</tissue>
    </source>
</reference>
<dbReference type="Proteomes" id="UP000585614">
    <property type="component" value="Unassembled WGS sequence"/>
</dbReference>
<evidence type="ECO:0000313" key="2">
    <source>
        <dbReference type="EMBL" id="KAF6390299.1"/>
    </source>
</evidence>
<comment type="caution">
    <text evidence="2">The sequence shown here is derived from an EMBL/GenBank/DDBJ whole genome shotgun (WGS) entry which is preliminary data.</text>
</comment>